<dbReference type="InterPro" id="IPR010730">
    <property type="entry name" value="HET"/>
</dbReference>
<evidence type="ECO:0000313" key="3">
    <source>
        <dbReference type="Proteomes" id="UP000184330"/>
    </source>
</evidence>
<dbReference type="Pfam" id="PF26639">
    <property type="entry name" value="Het-6_barrel"/>
    <property type="match status" value="1"/>
</dbReference>
<dbReference type="AlphaFoldDB" id="A0A1L7XL12"/>
<proteinExistence type="predicted"/>
<evidence type="ECO:0000313" key="2">
    <source>
        <dbReference type="EMBL" id="CZR65729.1"/>
    </source>
</evidence>
<dbReference type="Proteomes" id="UP000184330">
    <property type="component" value="Unassembled WGS sequence"/>
</dbReference>
<name>A0A1L7XL12_9HELO</name>
<dbReference type="EMBL" id="FJOG01000032">
    <property type="protein sequence ID" value="CZR65729.1"/>
    <property type="molecule type" value="Genomic_DNA"/>
</dbReference>
<protein>
    <recommendedName>
        <fullName evidence="1">Heterokaryon incompatibility domain-containing protein</fullName>
    </recommendedName>
</protein>
<organism evidence="2 3">
    <name type="scientific">Phialocephala subalpina</name>
    <dbReference type="NCBI Taxonomy" id="576137"/>
    <lineage>
        <taxon>Eukaryota</taxon>
        <taxon>Fungi</taxon>
        <taxon>Dikarya</taxon>
        <taxon>Ascomycota</taxon>
        <taxon>Pezizomycotina</taxon>
        <taxon>Leotiomycetes</taxon>
        <taxon>Helotiales</taxon>
        <taxon>Mollisiaceae</taxon>
        <taxon>Phialocephala</taxon>
        <taxon>Phialocephala fortinii species complex</taxon>
    </lineage>
</organism>
<dbReference type="Pfam" id="PF06985">
    <property type="entry name" value="HET"/>
    <property type="match status" value="1"/>
</dbReference>
<dbReference type="PANTHER" id="PTHR24148:SF73">
    <property type="entry name" value="HET DOMAIN PROTEIN (AFU_ORTHOLOGUE AFUA_8G01020)"/>
    <property type="match status" value="1"/>
</dbReference>
<gene>
    <name evidence="2" type="ORF">PAC_15629</name>
</gene>
<dbReference type="OrthoDB" id="4850726at2759"/>
<dbReference type="STRING" id="576137.A0A1L7XL12"/>
<dbReference type="PANTHER" id="PTHR24148">
    <property type="entry name" value="ANKYRIN REPEAT DOMAIN-CONTAINING PROTEIN 39 HOMOLOG-RELATED"/>
    <property type="match status" value="1"/>
</dbReference>
<dbReference type="InterPro" id="IPR052895">
    <property type="entry name" value="HetReg/Transcr_Mod"/>
</dbReference>
<sequence>MDRYQYKPLSSSGKQIRLVVVHPRVPSRPEEIRVTIFETPLEAEHRVWPTFMALSYVWGDTNDRRDLTVVDLKDEPGSDHLASPKCLSVTANLVEALTHRPWPDKHCILWIDAICINQEDLDERSEQVKLMAEIYSSASQVHAWLGPPTHDSNLAMNLLHRISDSIDVDWTSFEIRTKDSQWSRESTSAHMYFQLLLDLHFNLPWDGPESQALESLLNRPWFERLWIRQEVTLGADRAVLICGSASLHWSAFRKAAVFLNKKSMDPNHPRFERWRARIALVADSCIHSKTWLGQLLRQMQRTACTDPRDRVYGILGILPPEWKGLAAKIRPDYRKPVVWVYQELLLAEMTVTGRADLLSECLMPKASTTPPWSPSWVPNWTVRREWDLTMTQQCADGQSAVAAFCPPTDQGTLRIKGVLVATIVDTLEFPSLIVDTKENRNDNVAEQPLPLPPVVALIKEVAAKLDLSDTAHYRPSRGSTVLEALCYAFSGGGHLTDHLSDEVINNHTPSMAQFKRLVEFALEYNHDDASALERYAHFRADVLICTGHMVPACKERALLITREGYVGAGPAAAQPGDKIAVMPGCMRPLVLRPQKRLGDLTTTSDTEYDTNTYTVVGPCNAHGLNWGEALLGPLPDDMTFIWSPSRSSGDVGPEFRNSHTGEETVADPRIDWDLLKTDSKERSFVQREATVAEFIFGADEVTYYRRPDAEYFERKGVALRNLDFV</sequence>
<reference evidence="2 3" key="1">
    <citation type="submission" date="2016-03" db="EMBL/GenBank/DDBJ databases">
        <authorList>
            <person name="Ploux O."/>
        </authorList>
    </citation>
    <scope>NUCLEOTIDE SEQUENCE [LARGE SCALE GENOMIC DNA]</scope>
    <source>
        <strain evidence="2 3">UAMH 11012</strain>
    </source>
</reference>
<keyword evidence="3" id="KW-1185">Reference proteome</keyword>
<evidence type="ECO:0000259" key="1">
    <source>
        <dbReference type="Pfam" id="PF06985"/>
    </source>
</evidence>
<feature type="domain" description="Heterokaryon incompatibility" evidence="1">
    <location>
        <begin position="51"/>
        <end position="230"/>
    </location>
</feature>
<accession>A0A1L7XL12</accession>